<keyword evidence="6" id="KW-1185">Reference proteome</keyword>
<dbReference type="PANTHER" id="PTHR37423:SF2">
    <property type="entry name" value="MEMBRANE-BOUND LYTIC MUREIN TRANSGLYCOSYLASE C"/>
    <property type="match status" value="1"/>
</dbReference>
<sequence length="748" mass="85599">MLKKILLVGTLLCAALFASTKDSAQDRIPGYDFQNKVIRYERNQKNCDSLPDGLEKDFTCAAAAYYQGDFEGSLKAYESLLGKDESLDKSILSRIARSQFERKQYAQAKSTIAKGDEKFPDDAGWKEFAARVRLDLNLEDPNIKPKAKADSIDVFLKNYGDDVRVPRLRYTKGTLLEQAHWYKAAKTAYLYVIAHPSEYGDAAWKALRRIRSHSIAETLDEKITYTSRLCSKGFHKECLDLIDSIFAIDAVQVSGRDTSKVPVLKTAEDSLNQKLPPSTISLKNRISLWEFRAAAYKNLKQDSAAIRTYEFLTDSVDSRAAWLQSLVRLYRANGMTVKAAKIDSQFQAKFRFTLQNANNIWVRAFELEQAGKFAEAIASYDSLSNPRFKNSNKVKWIRFRIALCYLKQNKMDSAIIAFNKAKSEDFLWSSSGARMFLGDIYFSQGKAEEAKAAYLDCIKDFPVGYYAHRSRIKLIENGLMDSASVPWLAPRDMSDSATIVWIRSIQKGKSDSSHSEARYKMAQKLLDFGFAEEAFDLFHAAKKKNQDRLDFLYSYGKLFLAYDELIQGYALARKFQNTIPRAFLGDAPRGVMKFLYPMPFKEQIFAAADSSIDPFFVYSVMRQESTFNYLITSPANACGLLQIIPPTAKKLADAEKIQNFSSALLYNPYMNIRLGVRYLKDLLKEYENDPMYVLANYNAGPRPAKRWQAASKNMSWDMRAEEISYWETRDYVKRCLGNYWVYTEVWER</sequence>
<evidence type="ECO:0000259" key="4">
    <source>
        <dbReference type="Pfam" id="PF09976"/>
    </source>
</evidence>
<dbReference type="SUPFAM" id="SSF53955">
    <property type="entry name" value="Lysozyme-like"/>
    <property type="match status" value="1"/>
</dbReference>
<reference evidence="6" key="1">
    <citation type="submission" date="2016-11" db="EMBL/GenBank/DDBJ databases">
        <authorList>
            <person name="Varghese N."/>
            <person name="Submissions S."/>
        </authorList>
    </citation>
    <scope>NUCLEOTIDE SEQUENCE [LARGE SCALE GENOMIC DNA]</scope>
    <source>
        <strain evidence="6">UWOS</strain>
    </source>
</reference>
<organism evidence="5 6">
    <name type="scientific">Fibrobacter intestinalis</name>
    <dbReference type="NCBI Taxonomy" id="28122"/>
    <lineage>
        <taxon>Bacteria</taxon>
        <taxon>Pseudomonadati</taxon>
        <taxon>Fibrobacterota</taxon>
        <taxon>Fibrobacteria</taxon>
        <taxon>Fibrobacterales</taxon>
        <taxon>Fibrobacteraceae</taxon>
        <taxon>Fibrobacter</taxon>
    </lineage>
</organism>
<comment type="similarity">
    <text evidence="1">Belongs to the transglycosylase Slt family.</text>
</comment>
<evidence type="ECO:0000313" key="5">
    <source>
        <dbReference type="EMBL" id="SHK64077.1"/>
    </source>
</evidence>
<evidence type="ECO:0000313" key="6">
    <source>
        <dbReference type="Proteomes" id="UP000184275"/>
    </source>
</evidence>
<protein>
    <submittedName>
        <fullName evidence="5">Soluble lytic murein transglycosylase</fullName>
    </submittedName>
</protein>
<dbReference type="InterPro" id="IPR023346">
    <property type="entry name" value="Lysozyme-like_dom_sf"/>
</dbReference>
<dbReference type="InterPro" id="IPR011990">
    <property type="entry name" value="TPR-like_helical_dom_sf"/>
</dbReference>
<dbReference type="PANTHER" id="PTHR37423">
    <property type="entry name" value="SOLUBLE LYTIC MUREIN TRANSGLYCOSYLASE-RELATED"/>
    <property type="match status" value="1"/>
</dbReference>
<dbReference type="CDD" id="cd13401">
    <property type="entry name" value="Slt70-like"/>
    <property type="match status" value="1"/>
</dbReference>
<gene>
    <name evidence="5" type="ORF">SAMN05720469_11245</name>
</gene>
<feature type="domain" description="Transglycosylase SLT" evidence="3">
    <location>
        <begin position="606"/>
        <end position="713"/>
    </location>
</feature>
<feature type="domain" description="Ancillary SecYEG translocon subunit/Cell division coordinator CpoB TPR" evidence="4">
    <location>
        <begin position="307"/>
        <end position="461"/>
    </location>
</feature>
<dbReference type="InterPro" id="IPR018704">
    <property type="entry name" value="SecYEG/CpoB_TPR"/>
</dbReference>
<dbReference type="AlphaFoldDB" id="A0A1M6U4G5"/>
<dbReference type="RefSeq" id="WP_073304016.1">
    <property type="nucleotide sequence ID" value="NZ_FRAW01000012.1"/>
</dbReference>
<dbReference type="Proteomes" id="UP000184275">
    <property type="component" value="Unassembled WGS sequence"/>
</dbReference>
<evidence type="ECO:0000259" key="3">
    <source>
        <dbReference type="Pfam" id="PF01464"/>
    </source>
</evidence>
<name>A0A1M6U4G5_9BACT</name>
<dbReference type="EMBL" id="FRAW01000012">
    <property type="protein sequence ID" value="SHK64077.1"/>
    <property type="molecule type" value="Genomic_DNA"/>
</dbReference>
<feature type="signal peptide" evidence="2">
    <location>
        <begin position="1"/>
        <end position="24"/>
    </location>
</feature>
<keyword evidence="2" id="KW-0732">Signal</keyword>
<evidence type="ECO:0000256" key="1">
    <source>
        <dbReference type="ARBA" id="ARBA00007734"/>
    </source>
</evidence>
<feature type="chain" id="PRO_5012793831" evidence="2">
    <location>
        <begin position="25"/>
        <end position="748"/>
    </location>
</feature>
<dbReference type="Pfam" id="PF13432">
    <property type="entry name" value="TPR_16"/>
    <property type="match status" value="1"/>
</dbReference>
<dbReference type="InterPro" id="IPR008258">
    <property type="entry name" value="Transglycosylase_SLT_dom_1"/>
</dbReference>
<dbReference type="Pfam" id="PF09976">
    <property type="entry name" value="TPR_21"/>
    <property type="match status" value="1"/>
</dbReference>
<dbReference type="SUPFAM" id="SSF48452">
    <property type="entry name" value="TPR-like"/>
    <property type="match status" value="4"/>
</dbReference>
<dbReference type="Gene3D" id="1.25.40.10">
    <property type="entry name" value="Tetratricopeptide repeat domain"/>
    <property type="match status" value="2"/>
</dbReference>
<evidence type="ECO:0000256" key="2">
    <source>
        <dbReference type="SAM" id="SignalP"/>
    </source>
</evidence>
<accession>A0A1M6U4G5</accession>
<dbReference type="Pfam" id="PF01464">
    <property type="entry name" value="SLT"/>
    <property type="match status" value="1"/>
</dbReference>
<proteinExistence type="inferred from homology"/>
<dbReference type="Gene3D" id="1.10.530.10">
    <property type="match status" value="1"/>
</dbReference>